<dbReference type="PANTHER" id="PTHR33608">
    <property type="entry name" value="BLL2464 PROTEIN"/>
    <property type="match status" value="1"/>
</dbReference>
<dbReference type="PANTHER" id="PTHR33608:SF6">
    <property type="entry name" value="BLL2464 PROTEIN"/>
    <property type="match status" value="1"/>
</dbReference>
<evidence type="ECO:0000259" key="1">
    <source>
        <dbReference type="Pfam" id="PF01882"/>
    </source>
</evidence>
<feature type="domain" description="DUF58" evidence="1">
    <location>
        <begin position="64"/>
        <end position="268"/>
    </location>
</feature>
<protein>
    <recommendedName>
        <fullName evidence="1">DUF58 domain-containing protein</fullName>
    </recommendedName>
</protein>
<dbReference type="OrthoDB" id="9794556at2"/>
<organism evidence="2 3">
    <name type="scientific">Methylocystis bryophila</name>
    <dbReference type="NCBI Taxonomy" id="655015"/>
    <lineage>
        <taxon>Bacteria</taxon>
        <taxon>Pseudomonadati</taxon>
        <taxon>Pseudomonadota</taxon>
        <taxon>Alphaproteobacteria</taxon>
        <taxon>Hyphomicrobiales</taxon>
        <taxon>Methylocystaceae</taxon>
        <taxon>Methylocystis</taxon>
    </lineage>
</organism>
<dbReference type="AlphaFoldDB" id="A0A1W6MYM6"/>
<name>A0A1W6MYM6_9HYPH</name>
<dbReference type="Proteomes" id="UP000193978">
    <property type="component" value="Chromosome"/>
</dbReference>
<evidence type="ECO:0000313" key="3">
    <source>
        <dbReference type="Proteomes" id="UP000193978"/>
    </source>
</evidence>
<evidence type="ECO:0000313" key="2">
    <source>
        <dbReference type="EMBL" id="ARN82684.1"/>
    </source>
</evidence>
<dbReference type="KEGG" id="mbry:B1812_18080"/>
<sequence>MGENPQTEWFDPRRREPLRFETTKAAELAHRLPLILAKARDIAASLVHGAHGRRRAGMGDTFWQYRPFASGEQAQRIDWRRSARSDQLFVREREWEAAHNCFVWIDVTASMTFKSALAHDFKIDRAAVLALALADALVKGGERVGALGLSAPTASRDAMIRLAELFAAAAASGEAPKLPPPAPLPPRARVVLISDFFCDAEALAERLSGYSDSGVRGALLMVLDPVEETFPFAGETLFRDPLGGEAFRAGEARALRDDYAAKLAEHKEALREAARRAGFLFLVHHTDRPAAEAALALLMGLGDGAEALRWA</sequence>
<reference evidence="2 3" key="1">
    <citation type="submission" date="2017-02" db="EMBL/GenBank/DDBJ databases">
        <authorList>
            <person name="Peterson S.W."/>
        </authorList>
    </citation>
    <scope>NUCLEOTIDE SEQUENCE [LARGE SCALE GENOMIC DNA]</scope>
    <source>
        <strain evidence="2 3">S285</strain>
    </source>
</reference>
<accession>A0A1W6MYM6</accession>
<dbReference type="InterPro" id="IPR002881">
    <property type="entry name" value="DUF58"/>
</dbReference>
<proteinExistence type="predicted"/>
<dbReference type="STRING" id="655015.B1812_18080"/>
<dbReference type="EMBL" id="CP019948">
    <property type="protein sequence ID" value="ARN82684.1"/>
    <property type="molecule type" value="Genomic_DNA"/>
</dbReference>
<gene>
    <name evidence="2" type="ORF">B1812_18080</name>
</gene>
<dbReference type="Pfam" id="PF01882">
    <property type="entry name" value="DUF58"/>
    <property type="match status" value="1"/>
</dbReference>
<keyword evidence="3" id="KW-1185">Reference proteome</keyword>
<dbReference type="RefSeq" id="WP_085772817.1">
    <property type="nucleotide sequence ID" value="NZ_AP027149.1"/>
</dbReference>